<dbReference type="PROSITE" id="PS50061">
    <property type="entry name" value="ETS_DOMAIN_3"/>
    <property type="match status" value="1"/>
</dbReference>
<keyword evidence="7" id="KW-1185">Reference proteome</keyword>
<reference evidence="6 7" key="1">
    <citation type="submission" date="2024-05" db="EMBL/GenBank/DDBJ databases">
        <authorList>
            <person name="Wallberg A."/>
        </authorList>
    </citation>
    <scope>NUCLEOTIDE SEQUENCE [LARGE SCALE GENOMIC DNA]</scope>
</reference>
<keyword evidence="2 3" id="KW-0238">DNA-binding</keyword>
<dbReference type="InterPro" id="IPR036388">
    <property type="entry name" value="WH-like_DNA-bd_sf"/>
</dbReference>
<comment type="subcellular location">
    <subcellularLocation>
        <location evidence="3">Nucleus</location>
    </subcellularLocation>
</comment>
<dbReference type="AlphaFoldDB" id="A0AAV2SD42"/>
<organism evidence="6 7">
    <name type="scientific">Meganyctiphanes norvegica</name>
    <name type="common">Northern krill</name>
    <name type="synonym">Thysanopoda norvegica</name>
    <dbReference type="NCBI Taxonomy" id="48144"/>
    <lineage>
        <taxon>Eukaryota</taxon>
        <taxon>Metazoa</taxon>
        <taxon>Ecdysozoa</taxon>
        <taxon>Arthropoda</taxon>
        <taxon>Crustacea</taxon>
        <taxon>Multicrustacea</taxon>
        <taxon>Malacostraca</taxon>
        <taxon>Eumalacostraca</taxon>
        <taxon>Eucarida</taxon>
        <taxon>Euphausiacea</taxon>
        <taxon>Euphausiidae</taxon>
        <taxon>Meganyctiphanes</taxon>
    </lineage>
</organism>
<evidence type="ECO:0000256" key="3">
    <source>
        <dbReference type="RuleBase" id="RU004019"/>
    </source>
</evidence>
<gene>
    <name evidence="6" type="ORF">MNOR_LOCUS34414</name>
</gene>
<comment type="similarity">
    <text evidence="1 3">Belongs to the ETS family.</text>
</comment>
<evidence type="ECO:0000313" key="6">
    <source>
        <dbReference type="EMBL" id="CAL4173639.1"/>
    </source>
</evidence>
<dbReference type="Proteomes" id="UP001497623">
    <property type="component" value="Unassembled WGS sequence"/>
</dbReference>
<dbReference type="GO" id="GO:0005634">
    <property type="term" value="C:nucleus"/>
    <property type="evidence" value="ECO:0007669"/>
    <property type="project" value="UniProtKB-SubCell"/>
</dbReference>
<evidence type="ECO:0000259" key="5">
    <source>
        <dbReference type="PROSITE" id="PS50061"/>
    </source>
</evidence>
<feature type="region of interest" description="Disordered" evidence="4">
    <location>
        <begin position="239"/>
        <end position="289"/>
    </location>
</feature>
<sequence length="289" mass="33613">FLPKYNNTDYDNTEELDACQDLENESYLIEHIPINNTCQVDHDSNTPLLTEELKTHFFKKITSKIKSRTRMPNIWEFMVRLLLHPVTNPSLVAWEHKKKHIFRLMKPHELSDLWNSRVSSDKNLPYSSFARALRYWYSRGGLRMIKERQLLYRMGPRARSYLQKLQGDIYSHDIPELSFNAHQSKLQGDIHFHDVPELSFQAHHSKIDANCLSNLNIIVGSETLSKVIETKIPLNFKKITSDKTSPSCTRDGHKRKRKMSTTEMDSKSTNTSLKKKRKSPKNNLSGNGS</sequence>
<name>A0AAV2SD42_MEGNR</name>
<accession>A0AAV2SD42</accession>
<evidence type="ECO:0000256" key="2">
    <source>
        <dbReference type="ARBA" id="ARBA00023125"/>
    </source>
</evidence>
<dbReference type="EMBL" id="CAXKWB010052964">
    <property type="protein sequence ID" value="CAL4173639.1"/>
    <property type="molecule type" value="Genomic_DNA"/>
</dbReference>
<dbReference type="GO" id="GO:0030154">
    <property type="term" value="P:cell differentiation"/>
    <property type="evidence" value="ECO:0007669"/>
    <property type="project" value="TreeGrafter"/>
</dbReference>
<feature type="domain" description="ETS" evidence="5">
    <location>
        <begin position="72"/>
        <end position="155"/>
    </location>
</feature>
<feature type="non-terminal residue" evidence="6">
    <location>
        <position position="1"/>
    </location>
</feature>
<feature type="compositionally biased region" description="Polar residues" evidence="4">
    <location>
        <begin position="261"/>
        <end position="272"/>
    </location>
</feature>
<proteinExistence type="inferred from homology"/>
<dbReference type="SUPFAM" id="SSF46785">
    <property type="entry name" value="Winged helix' DNA-binding domain"/>
    <property type="match status" value="1"/>
</dbReference>
<protein>
    <recommendedName>
        <fullName evidence="5">ETS domain-containing protein</fullName>
    </recommendedName>
</protein>
<evidence type="ECO:0000313" key="7">
    <source>
        <dbReference type="Proteomes" id="UP001497623"/>
    </source>
</evidence>
<dbReference type="PANTHER" id="PTHR11849:SF190">
    <property type="entry name" value="ETS-DOMAIN PROTEIN"/>
    <property type="match status" value="1"/>
</dbReference>
<dbReference type="Gene3D" id="1.10.10.10">
    <property type="entry name" value="Winged helix-like DNA-binding domain superfamily/Winged helix DNA-binding domain"/>
    <property type="match status" value="1"/>
</dbReference>
<evidence type="ECO:0000256" key="4">
    <source>
        <dbReference type="SAM" id="MobiDB-lite"/>
    </source>
</evidence>
<dbReference type="PANTHER" id="PTHR11849">
    <property type="entry name" value="ETS"/>
    <property type="match status" value="1"/>
</dbReference>
<dbReference type="GO" id="GO:0000981">
    <property type="term" value="F:DNA-binding transcription factor activity, RNA polymerase II-specific"/>
    <property type="evidence" value="ECO:0007669"/>
    <property type="project" value="TreeGrafter"/>
</dbReference>
<dbReference type="GO" id="GO:0043565">
    <property type="term" value="F:sequence-specific DNA binding"/>
    <property type="evidence" value="ECO:0007669"/>
    <property type="project" value="InterPro"/>
</dbReference>
<dbReference type="InterPro" id="IPR036390">
    <property type="entry name" value="WH_DNA-bd_sf"/>
</dbReference>
<dbReference type="SMART" id="SM00413">
    <property type="entry name" value="ETS"/>
    <property type="match status" value="1"/>
</dbReference>
<keyword evidence="3" id="KW-0539">Nucleus</keyword>
<evidence type="ECO:0000256" key="1">
    <source>
        <dbReference type="ARBA" id="ARBA00005562"/>
    </source>
</evidence>
<dbReference type="InterPro" id="IPR046328">
    <property type="entry name" value="ETS_fam"/>
</dbReference>
<comment type="caution">
    <text evidence="6">The sequence shown here is derived from an EMBL/GenBank/DDBJ whole genome shotgun (WGS) entry which is preliminary data.</text>
</comment>
<dbReference type="PRINTS" id="PR00454">
    <property type="entry name" value="ETSDOMAIN"/>
</dbReference>
<dbReference type="InterPro" id="IPR000418">
    <property type="entry name" value="Ets_dom"/>
</dbReference>
<dbReference type="Pfam" id="PF00178">
    <property type="entry name" value="Ets"/>
    <property type="match status" value="1"/>
</dbReference>